<dbReference type="EMBL" id="PGFF01000001">
    <property type="protein sequence ID" value="PJJ71326.1"/>
    <property type="molecule type" value="Genomic_DNA"/>
</dbReference>
<dbReference type="Proteomes" id="UP000228758">
    <property type="component" value="Unassembled WGS sequence"/>
</dbReference>
<keyword evidence="3" id="KW-1185">Reference proteome</keyword>
<protein>
    <submittedName>
        <fullName evidence="2">Uncharacterized protein</fullName>
    </submittedName>
</protein>
<feature type="transmembrane region" description="Helical" evidence="1">
    <location>
        <begin position="21"/>
        <end position="45"/>
    </location>
</feature>
<evidence type="ECO:0000313" key="2">
    <source>
        <dbReference type="EMBL" id="PJJ71326.1"/>
    </source>
</evidence>
<accession>A0A2M9CHC9</accession>
<comment type="caution">
    <text evidence="2">The sequence shown here is derived from an EMBL/GenBank/DDBJ whole genome shotgun (WGS) entry which is preliminary data.</text>
</comment>
<gene>
    <name evidence="2" type="ORF">CLV46_0869</name>
</gene>
<organism evidence="2 3">
    <name type="scientific">Diaminobutyricimonas aerilata</name>
    <dbReference type="NCBI Taxonomy" id="1162967"/>
    <lineage>
        <taxon>Bacteria</taxon>
        <taxon>Bacillati</taxon>
        <taxon>Actinomycetota</taxon>
        <taxon>Actinomycetes</taxon>
        <taxon>Micrococcales</taxon>
        <taxon>Microbacteriaceae</taxon>
        <taxon>Diaminobutyricimonas</taxon>
    </lineage>
</organism>
<sequence>MSSTDVYAQPAPSLSRRNIPGLVSLIAAGVGVLLGLVQQVLPLFLWQTLGGSGYQAVAAVFSILLGVLALVAVGFGIAGLVIRNAGRGTAAAGLALGASMLLSILVSLVAGVVADAFY</sequence>
<dbReference type="RefSeq" id="WP_100363634.1">
    <property type="nucleotide sequence ID" value="NZ_PGFF01000001.1"/>
</dbReference>
<feature type="transmembrane region" description="Helical" evidence="1">
    <location>
        <begin position="57"/>
        <end position="82"/>
    </location>
</feature>
<keyword evidence="1" id="KW-1133">Transmembrane helix</keyword>
<proteinExistence type="predicted"/>
<evidence type="ECO:0000256" key="1">
    <source>
        <dbReference type="SAM" id="Phobius"/>
    </source>
</evidence>
<evidence type="ECO:0000313" key="3">
    <source>
        <dbReference type="Proteomes" id="UP000228758"/>
    </source>
</evidence>
<name>A0A2M9CHC9_9MICO</name>
<keyword evidence="1" id="KW-0812">Transmembrane</keyword>
<keyword evidence="1" id="KW-0472">Membrane</keyword>
<feature type="transmembrane region" description="Helical" evidence="1">
    <location>
        <begin position="94"/>
        <end position="114"/>
    </location>
</feature>
<dbReference type="AlphaFoldDB" id="A0A2M9CHC9"/>
<reference evidence="2 3" key="1">
    <citation type="submission" date="2017-11" db="EMBL/GenBank/DDBJ databases">
        <title>Genomic Encyclopedia of Archaeal and Bacterial Type Strains, Phase II (KMG-II): From Individual Species to Whole Genera.</title>
        <authorList>
            <person name="Goeker M."/>
        </authorList>
    </citation>
    <scope>NUCLEOTIDE SEQUENCE [LARGE SCALE GENOMIC DNA]</scope>
    <source>
        <strain evidence="2 3">DSM 27393</strain>
    </source>
</reference>